<keyword evidence="2" id="KW-1185">Reference proteome</keyword>
<dbReference type="EMBL" id="JAQQWN010000011">
    <property type="protein sequence ID" value="KAK8061211.1"/>
    <property type="molecule type" value="Genomic_DNA"/>
</dbReference>
<protein>
    <submittedName>
        <fullName evidence="1">Uncharacterized protein</fullName>
    </submittedName>
</protein>
<dbReference type="RefSeq" id="XP_066660631.1">
    <property type="nucleotide sequence ID" value="XM_066819746.1"/>
</dbReference>
<proteinExistence type="predicted"/>
<evidence type="ECO:0000313" key="1">
    <source>
        <dbReference type="EMBL" id="KAK8061211.1"/>
    </source>
</evidence>
<dbReference type="Proteomes" id="UP001433268">
    <property type="component" value="Unassembled WGS sequence"/>
</dbReference>
<accession>A0ABR1UQL4</accession>
<dbReference type="GeneID" id="92052806"/>
<organism evidence="1 2">
    <name type="scientific">Apiospora hydei</name>
    <dbReference type="NCBI Taxonomy" id="1337664"/>
    <lineage>
        <taxon>Eukaryota</taxon>
        <taxon>Fungi</taxon>
        <taxon>Dikarya</taxon>
        <taxon>Ascomycota</taxon>
        <taxon>Pezizomycotina</taxon>
        <taxon>Sordariomycetes</taxon>
        <taxon>Xylariomycetidae</taxon>
        <taxon>Amphisphaeriales</taxon>
        <taxon>Apiosporaceae</taxon>
        <taxon>Apiospora</taxon>
    </lineage>
</organism>
<evidence type="ECO:0000313" key="2">
    <source>
        <dbReference type="Proteomes" id="UP001433268"/>
    </source>
</evidence>
<name>A0ABR1UQL4_9PEZI</name>
<comment type="caution">
    <text evidence="1">The sequence shown here is derived from an EMBL/GenBank/DDBJ whole genome shotgun (WGS) entry which is preliminary data.</text>
</comment>
<sequence>MLTEVALVVPQPRVSPQRASLPLYSHTPNQLAGLQSAERVSFAESGNHPAVLPKPGQTRTWTSRWIDFARPTRGTTKEKAREQLALGQQMAPIPDPNDSRATGTAMPVYMGLFLLANFQFRDGTIAHDVSEHYEITKPTDGNRLVATTASRRGWRGKRGLVDGGLPICADTVSAMSMAIDCS</sequence>
<gene>
    <name evidence="1" type="ORF">PG997_015432</name>
</gene>
<reference evidence="1 2" key="1">
    <citation type="submission" date="2023-01" db="EMBL/GenBank/DDBJ databases">
        <title>Analysis of 21 Apiospora genomes using comparative genomics revels a genus with tremendous synthesis potential of carbohydrate active enzymes and secondary metabolites.</title>
        <authorList>
            <person name="Sorensen T."/>
        </authorList>
    </citation>
    <scope>NUCLEOTIDE SEQUENCE [LARGE SCALE GENOMIC DNA]</scope>
    <source>
        <strain evidence="1 2">CBS 114990</strain>
    </source>
</reference>